<dbReference type="PANTHER" id="PTHR23198:SF26">
    <property type="entry name" value="NUCLEAR PORE COMPLEX PROTEIN NUP96"/>
    <property type="match status" value="1"/>
</dbReference>
<dbReference type="InterPro" id="IPR021967">
    <property type="entry name" value="Nup98_C"/>
</dbReference>
<dbReference type="PANTHER" id="PTHR23198">
    <property type="entry name" value="NUCLEOPORIN"/>
    <property type="match status" value="1"/>
</dbReference>
<dbReference type="GO" id="GO:0015031">
    <property type="term" value="P:protein transport"/>
    <property type="evidence" value="ECO:0007669"/>
    <property type="project" value="UniProtKB-KW"/>
</dbReference>
<evidence type="ECO:0000256" key="8">
    <source>
        <dbReference type="SAM" id="MobiDB-lite"/>
    </source>
</evidence>
<dbReference type="InterPro" id="IPR037665">
    <property type="entry name" value="Nucleoporin_S59-like"/>
</dbReference>
<feature type="compositionally biased region" description="Polar residues" evidence="8">
    <location>
        <begin position="252"/>
        <end position="274"/>
    </location>
</feature>
<name>A0A7I8KV59_SPIIN</name>
<organism evidence="10 11">
    <name type="scientific">Spirodela intermedia</name>
    <name type="common">Intermediate duckweed</name>
    <dbReference type="NCBI Taxonomy" id="51605"/>
    <lineage>
        <taxon>Eukaryota</taxon>
        <taxon>Viridiplantae</taxon>
        <taxon>Streptophyta</taxon>
        <taxon>Embryophyta</taxon>
        <taxon>Tracheophyta</taxon>
        <taxon>Spermatophyta</taxon>
        <taxon>Magnoliopsida</taxon>
        <taxon>Liliopsida</taxon>
        <taxon>Araceae</taxon>
        <taxon>Lemnoideae</taxon>
        <taxon>Spirodela</taxon>
    </lineage>
</organism>
<feature type="region of interest" description="Disordered" evidence="8">
    <location>
        <begin position="252"/>
        <end position="278"/>
    </location>
</feature>
<evidence type="ECO:0000256" key="2">
    <source>
        <dbReference type="ARBA" id="ARBA00022448"/>
    </source>
</evidence>
<evidence type="ECO:0000256" key="6">
    <source>
        <dbReference type="ARBA" id="ARBA00023132"/>
    </source>
</evidence>
<evidence type="ECO:0000256" key="4">
    <source>
        <dbReference type="ARBA" id="ARBA00022927"/>
    </source>
</evidence>
<protein>
    <recommendedName>
        <fullName evidence="9">Peptidase S59 domain-containing protein</fullName>
    </recommendedName>
</protein>
<dbReference type="Gene3D" id="1.25.40.690">
    <property type="match status" value="1"/>
</dbReference>
<evidence type="ECO:0000256" key="1">
    <source>
        <dbReference type="ARBA" id="ARBA00004567"/>
    </source>
</evidence>
<evidence type="ECO:0000256" key="5">
    <source>
        <dbReference type="ARBA" id="ARBA00023010"/>
    </source>
</evidence>
<evidence type="ECO:0000256" key="3">
    <source>
        <dbReference type="ARBA" id="ARBA00022816"/>
    </source>
</evidence>
<dbReference type="GO" id="GO:0005643">
    <property type="term" value="C:nuclear pore"/>
    <property type="evidence" value="ECO:0007669"/>
    <property type="project" value="UniProtKB-SubCell"/>
</dbReference>
<evidence type="ECO:0000313" key="11">
    <source>
        <dbReference type="Proteomes" id="UP000663760"/>
    </source>
</evidence>
<dbReference type="InterPro" id="IPR007230">
    <property type="entry name" value="Nup98_auto-Pept-S59_dom"/>
</dbReference>
<dbReference type="EMBL" id="LR746272">
    <property type="protein sequence ID" value="CAA7401690.1"/>
    <property type="molecule type" value="Genomic_DNA"/>
</dbReference>
<sequence length="1016" mass="113880">MSLAFEGGSQDAGLPVFLPRLRSPDYYTRPSVSEIAFRESAEEGYCCRVPDFVIGRVGYGKVKFFGTTDVSWLDLEKIVKFGRHSVVVYEDEGDKPPVGHGLNKAAQVSLFLKVGLGDLQGAGLDALVGKLKRVSEQQGARFVSFDPIKREWKFVVRHFSRFGLIDDDDDAEEEDVLMDETQLLSDANMEEPQANPPAAFSLSHSLPAHLGLDPLKMQEMRMLMFSGEDEREDLEASIAVDKGCWGKDNLLSDSPSSRARTSIHRSPSQASAQKMSPMRKAPVALLEYDANSSDRQLSGNILMNRQARGFPVRITKAEGFKLDAKQGTPLTGSYSANIVDAALLMGRSFRVGWGPNGILVHSGTPVGKPRNGLSSMIHFEKVTLDAAARDENGKVKEDLVDLFFVSPLKLHMSLDHEFKQIGSEPCDIRIQKIVADRFTLPEICRGFIEIVERQLDVPSLSASSRVILMHQVTVWELIRVLFSDRVVDGQSPPLIDPEEDDMALDKKDMSSDVDLAASHLIRRANFSYWLQESVRHRVQEDVSGLNGSNFLSHLLLLLTGRQLETAVELAASSGDVRLAILLSQAGGSMVNRSDVARQLDLWRINGLDFNFIENERLKLYELLSGHVQGAFHDTKIDWKRYLGLVMWYHLPPDTSLSFIVHNYEQLVSEGKAPFPVPVYIDEGPLEKTMSWNVGDRFDITYYLMLLHANDEGHFGDLKTMFSAFSSTPDPLDYHMIWHYRAVLEAIGTFTSSDLHLLDLSLVSQLLSLGLCHWAIYVALHMSHSEDFPHVQASLVREILFRYCETWNTQAVQKQFIVDLGVPSAWMDEALAIYFEYQGDLPAALDHFLDCRNWQKSHTVFMTSVAHSLFLSSKHAEIWRLAGIMEVHKAEIADWDLGAGIYIDFYTIKSFLQENTISELESLEEKDHACRSLFGRLKESLSAWGSRIPVDARAAYSKMAEELCRLLVSLPAEGSSPSVQMSCFETLLGAPTPEDLRSRHLQDALSVFTFILSEMAT</sequence>
<gene>
    <name evidence="10" type="ORF">SI8410_09012368</name>
</gene>
<keyword evidence="5" id="KW-0811">Translocation</keyword>
<evidence type="ECO:0000256" key="7">
    <source>
        <dbReference type="ARBA" id="ARBA00023242"/>
    </source>
</evidence>
<reference evidence="10" key="1">
    <citation type="submission" date="2020-02" db="EMBL/GenBank/DDBJ databases">
        <authorList>
            <person name="Scholz U."/>
            <person name="Mascher M."/>
            <person name="Fiebig A."/>
        </authorList>
    </citation>
    <scope>NUCLEOTIDE SEQUENCE</scope>
</reference>
<dbReference type="PROSITE" id="PS51434">
    <property type="entry name" value="NUP_C"/>
    <property type="match status" value="1"/>
</dbReference>
<dbReference type="Pfam" id="PF12110">
    <property type="entry name" value="Nup96"/>
    <property type="match status" value="1"/>
</dbReference>
<comment type="subcellular location">
    <subcellularLocation>
        <location evidence="1">Nucleus</location>
        <location evidence="1">Nuclear pore complex</location>
    </subcellularLocation>
</comment>
<feature type="domain" description="Peptidase S59" evidence="9">
    <location>
        <begin position="23"/>
        <end position="159"/>
    </location>
</feature>
<dbReference type="Proteomes" id="UP000663760">
    <property type="component" value="Chromosome 9"/>
</dbReference>
<dbReference type="Pfam" id="PF04096">
    <property type="entry name" value="Nucleoporin2"/>
    <property type="match status" value="1"/>
</dbReference>
<evidence type="ECO:0000313" key="10">
    <source>
        <dbReference type="EMBL" id="CAA7401690.1"/>
    </source>
</evidence>
<keyword evidence="4" id="KW-0653">Protein transport</keyword>
<dbReference type="OrthoDB" id="3797628at2759"/>
<dbReference type="Gene3D" id="3.30.1610.10">
    <property type="entry name" value="Peptidase S59, nucleoporin"/>
    <property type="match status" value="1"/>
</dbReference>
<keyword evidence="11" id="KW-1185">Reference proteome</keyword>
<keyword evidence="7" id="KW-0539">Nucleus</keyword>
<keyword evidence="3" id="KW-0509">mRNA transport</keyword>
<dbReference type="FunFam" id="1.25.40.690:FF:000002">
    <property type="entry name" value="Nuclear pore complex protein NUP96"/>
    <property type="match status" value="1"/>
</dbReference>
<dbReference type="InterPro" id="IPR036903">
    <property type="entry name" value="Nup98_auto-Pept-S59_dom_sf"/>
</dbReference>
<proteinExistence type="predicted"/>
<keyword evidence="2" id="KW-0813">Transport</keyword>
<dbReference type="AlphaFoldDB" id="A0A7I8KV59"/>
<dbReference type="GO" id="GO:0051028">
    <property type="term" value="P:mRNA transport"/>
    <property type="evidence" value="ECO:0007669"/>
    <property type="project" value="UniProtKB-KW"/>
</dbReference>
<keyword evidence="6" id="KW-0906">Nuclear pore complex</keyword>
<dbReference type="GO" id="GO:0017056">
    <property type="term" value="F:structural constituent of nuclear pore"/>
    <property type="evidence" value="ECO:0007669"/>
    <property type="project" value="InterPro"/>
</dbReference>
<dbReference type="SUPFAM" id="SSF82215">
    <property type="entry name" value="C-terminal autoproteolytic domain of nucleoporin nup98"/>
    <property type="match status" value="1"/>
</dbReference>
<accession>A0A7I8KV59</accession>
<evidence type="ECO:0000259" key="9">
    <source>
        <dbReference type="PROSITE" id="PS51434"/>
    </source>
</evidence>